<dbReference type="EMBL" id="CM023481">
    <property type="protein sequence ID" value="KAH6947390.1"/>
    <property type="molecule type" value="Genomic_DNA"/>
</dbReference>
<organism evidence="1 2">
    <name type="scientific">Hyalomma asiaticum</name>
    <name type="common">Tick</name>
    <dbReference type="NCBI Taxonomy" id="266040"/>
    <lineage>
        <taxon>Eukaryota</taxon>
        <taxon>Metazoa</taxon>
        <taxon>Ecdysozoa</taxon>
        <taxon>Arthropoda</taxon>
        <taxon>Chelicerata</taxon>
        <taxon>Arachnida</taxon>
        <taxon>Acari</taxon>
        <taxon>Parasitiformes</taxon>
        <taxon>Ixodida</taxon>
        <taxon>Ixodoidea</taxon>
        <taxon>Ixodidae</taxon>
        <taxon>Hyalomminae</taxon>
        <taxon>Hyalomma</taxon>
    </lineage>
</organism>
<gene>
    <name evidence="1" type="ORF">HPB50_018545</name>
</gene>
<proteinExistence type="predicted"/>
<keyword evidence="2" id="KW-1185">Reference proteome</keyword>
<accession>A0ACB7TK08</accession>
<sequence>MASCSGSQRRLVRDNKAGREDGMSLPDAPHIFLAAALSPPPNSFFEFSGRRRSKAKGQLLPAGNSWPALHPPPTPFPLARHVRRPLPSLADNSNRLGLSLRRRRNPDQFRGCFY</sequence>
<protein>
    <submittedName>
        <fullName evidence="1">Uncharacterized protein</fullName>
    </submittedName>
</protein>
<evidence type="ECO:0000313" key="1">
    <source>
        <dbReference type="EMBL" id="KAH6947390.1"/>
    </source>
</evidence>
<evidence type="ECO:0000313" key="2">
    <source>
        <dbReference type="Proteomes" id="UP000821845"/>
    </source>
</evidence>
<comment type="caution">
    <text evidence="1">The sequence shown here is derived from an EMBL/GenBank/DDBJ whole genome shotgun (WGS) entry which is preliminary data.</text>
</comment>
<name>A0ACB7TK08_HYAAI</name>
<reference evidence="1" key="1">
    <citation type="submission" date="2020-05" db="EMBL/GenBank/DDBJ databases">
        <title>Large-scale comparative analyses of tick genomes elucidate their genetic diversity and vector capacities.</title>
        <authorList>
            <person name="Jia N."/>
            <person name="Wang J."/>
            <person name="Shi W."/>
            <person name="Du L."/>
            <person name="Sun Y."/>
            <person name="Zhan W."/>
            <person name="Jiang J."/>
            <person name="Wang Q."/>
            <person name="Zhang B."/>
            <person name="Ji P."/>
            <person name="Sakyi L.B."/>
            <person name="Cui X."/>
            <person name="Yuan T."/>
            <person name="Jiang B."/>
            <person name="Yang W."/>
            <person name="Lam T.T.-Y."/>
            <person name="Chang Q."/>
            <person name="Ding S."/>
            <person name="Wang X."/>
            <person name="Zhu J."/>
            <person name="Ruan X."/>
            <person name="Zhao L."/>
            <person name="Wei J."/>
            <person name="Que T."/>
            <person name="Du C."/>
            <person name="Cheng J."/>
            <person name="Dai P."/>
            <person name="Han X."/>
            <person name="Huang E."/>
            <person name="Gao Y."/>
            <person name="Liu J."/>
            <person name="Shao H."/>
            <person name="Ye R."/>
            <person name="Li L."/>
            <person name="Wei W."/>
            <person name="Wang X."/>
            <person name="Wang C."/>
            <person name="Yang T."/>
            <person name="Huo Q."/>
            <person name="Li W."/>
            <person name="Guo W."/>
            <person name="Chen H."/>
            <person name="Zhou L."/>
            <person name="Ni X."/>
            <person name="Tian J."/>
            <person name="Zhou Y."/>
            <person name="Sheng Y."/>
            <person name="Liu T."/>
            <person name="Pan Y."/>
            <person name="Xia L."/>
            <person name="Li J."/>
            <person name="Zhao F."/>
            <person name="Cao W."/>
        </authorList>
    </citation>
    <scope>NUCLEOTIDE SEQUENCE</scope>
    <source>
        <strain evidence="1">Hyas-2018</strain>
    </source>
</reference>
<dbReference type="Proteomes" id="UP000821845">
    <property type="component" value="Chromosome 1"/>
</dbReference>